<sequence>MKKFLFYLILIVNFIFIPLVSADDFPSLKESPPQEGYILNLQKLLKKSRKKIEKVNEKLKDQKKWKRNRRREMKVREYYTEAARLLEEGEKENSEKKLKKAQDLLNKAIQLSKHHEMKDYVHDSVKKMKRQDKGFKKAEGLRIKQLELERGYSAKEVEKVYNSAVSLFKQKKYLAAKNDFDRVESMFPAHKATRSYLMVIEQEIQKEQKLLIKEKLAEKSVEKRKEKEAWRNELSERRKKRQAELNVKAEKIYQEAVQFYEMGQLVLAKEKFREVEGVLPNYKDTMKQVTRIEREIEKKEKNKDKKQKQDYQQRLKEETLAKKKEHVRQIRQKKFEENERLQKAQEEADFLYKSAISLYRNKFYIEAKEKFEEVQVVYPKYKATVKYLTQIDVDIVENKKKEDSYQQKSLYKSAVELYKNKFYKQAKEKFEEINKEWEGYKSTQKYLEKIDQRKGVERIAKERKKEEKRNKKIIKALAKKQKESDRIDKADKEKSELLAKQQKEKVQIKVKKVKKKAKFKKIKRKPIKKEVQRFEEPMDHEEYFIQQAIKERQLKVLDAAEYKYQRALVFYDAGNFIEAKRKFIEVEAISPEYKRTGDYLVHIDDDVARQKKSKYPVEEKKEKDNRSKEVKRSEAAWETDTFEREFEKSLEERFENEINAIYQQAINFYDTEKYVDARVKFKEVDRLRKGYKSTVPYLRKVQRRLEDQKKKRFLAREKEAKIQAQKEKELARQAMKKLALKRKQKQKENRKRVVKKKDEVVEHRVQRVEKDKSVEVKEKQELFKKQLREEALERKKEKREKIKLIKSLEERFEKEVDVIYQQAVNFYDTEKYADAKVKFKEVDRLQKGYKSTVSYLRKVQRRLEDQKKRKFLAREKEAKIQAQKQKKKENRKRVVKKKDEVVERVQRVKKDKNVELKRNQKLFKKQLREEALERKKAKREKIKFAKSLEERFEKEIDVVYQQAVGFYNIEKYVDARVKFKEVDRLQKGYKSTVQYLRKVQRRLEDQKKKKFLAREKEAKIQAQKQKMEEKELARQKAKELALKKKQEKEAEIQAQKQKIKEKELAQKKAKELELKKRKEKKAEIRAQKQKVKEKELAQKKAKELELKKRKEKKAEIRAQKQKIKEKELAQKKAKELELKKRKEKKAEIRAQKQKIKEKELAQKKAKELALKRKQEKKAETQVQKRKIKEKKLVRKKVKKEVKSIKRLEQAQEIYARSKYQEERIKQRAHKELDYIRKQEEIVKENQEKKFKHEQKRIDRMILKEVKKEKKRWHHGVDGIYQTAVALYKEKNYMGAKMNFSAADRLYPNYKFSKAYIQKCEKKILKQQKKLKRELINKQYEEIDEKGKEKKVAEKRASKAIKGEVEKTYKEALALYKAGRMELSQIRFREFEQLLKEGEFSERYLSKMRKRLDRDRARVEKGLDKMEKESIKIERQLDQKASPLLGKKEKIQ</sequence>
<proteinExistence type="predicted"/>
<feature type="coiled-coil region" evidence="1">
    <location>
        <begin position="1408"/>
        <end position="1435"/>
    </location>
</feature>
<feature type="coiled-coil region" evidence="1">
    <location>
        <begin position="698"/>
        <end position="751"/>
    </location>
</feature>
<evidence type="ECO:0000313" key="3">
    <source>
        <dbReference type="EMBL" id="VAW48512.1"/>
    </source>
</evidence>
<dbReference type="InterPro" id="IPR011990">
    <property type="entry name" value="TPR-like_helical_dom_sf"/>
</dbReference>
<feature type="coiled-coil region" evidence="1">
    <location>
        <begin position="282"/>
        <end position="347"/>
    </location>
</feature>
<protein>
    <submittedName>
        <fullName evidence="3">Uncharacterized protein</fullName>
    </submittedName>
</protein>
<feature type="coiled-coil region" evidence="1">
    <location>
        <begin position="856"/>
        <end position="900"/>
    </location>
</feature>
<dbReference type="EMBL" id="UOFC01000210">
    <property type="protein sequence ID" value="VAW48512.1"/>
    <property type="molecule type" value="Genomic_DNA"/>
</dbReference>
<dbReference type="SMART" id="SM00028">
    <property type="entry name" value="TPR"/>
    <property type="match status" value="7"/>
</dbReference>
<keyword evidence="1" id="KW-0175">Coiled coil</keyword>
<reference evidence="3" key="1">
    <citation type="submission" date="2018-06" db="EMBL/GenBank/DDBJ databases">
        <authorList>
            <person name="Zhirakovskaya E."/>
        </authorList>
    </citation>
    <scope>NUCLEOTIDE SEQUENCE</scope>
</reference>
<organism evidence="3">
    <name type="scientific">hydrothermal vent metagenome</name>
    <dbReference type="NCBI Taxonomy" id="652676"/>
    <lineage>
        <taxon>unclassified sequences</taxon>
        <taxon>metagenomes</taxon>
        <taxon>ecological metagenomes</taxon>
    </lineage>
</organism>
<evidence type="ECO:0000256" key="2">
    <source>
        <dbReference type="SAM" id="MobiDB-lite"/>
    </source>
</evidence>
<dbReference type="SUPFAM" id="SSF48452">
    <property type="entry name" value="TPR-like"/>
    <property type="match status" value="1"/>
</dbReference>
<accession>A0A3B0WBB1</accession>
<evidence type="ECO:0000256" key="1">
    <source>
        <dbReference type="SAM" id="Coils"/>
    </source>
</evidence>
<feature type="region of interest" description="Disordered" evidence="2">
    <location>
        <begin position="1072"/>
        <end position="1160"/>
    </location>
</feature>
<feature type="coiled-coil region" evidence="1">
    <location>
        <begin position="1325"/>
        <end position="1355"/>
    </location>
</feature>
<name>A0A3B0WBB1_9ZZZZ</name>
<feature type="coiled-coil region" evidence="1">
    <location>
        <begin position="456"/>
        <end position="500"/>
    </location>
</feature>
<dbReference type="InterPro" id="IPR019734">
    <property type="entry name" value="TPR_rpt"/>
</dbReference>
<gene>
    <name evidence="3" type="ORF">MNBD_GAMMA03-456</name>
</gene>
<feature type="non-terminal residue" evidence="3">
    <location>
        <position position="1451"/>
    </location>
</feature>